<dbReference type="InterPro" id="IPR027363">
    <property type="entry name" value="M1Pi_N"/>
</dbReference>
<evidence type="ECO:0000256" key="5">
    <source>
        <dbReference type="ARBA" id="ARBA00023242"/>
    </source>
</evidence>
<dbReference type="HAMAP" id="MF_01678">
    <property type="entry name" value="Salvage_MtnA"/>
    <property type="match status" value="1"/>
</dbReference>
<dbReference type="PANTHER" id="PTHR43475:SF1">
    <property type="entry name" value="METHYLTHIORIBOSE-1-PHOSPHATE ISOMERASE"/>
    <property type="match status" value="1"/>
</dbReference>
<dbReference type="InterPro" id="IPR011559">
    <property type="entry name" value="Initiation_fac_2B_a/b/d"/>
</dbReference>
<sequence>MLEAILYQRGKLEVLDQLLLPAKTSYDNITSVQEGWEAIKSMKVRGAPAISIVAALSLAIELTKTDFSSKDELHEFLIKNLNYLLTSRPTAVNLGQVVKLITDLSEKYLKDDSLTEIGMKERLLTEMEKLLSSDIRINKLIGEYGGKHILENCSKPISILTHCNTGSLATAGYGTALGVIRWLHQNNNLHHAFCTETRPYNQGARLTAYELVHDKVPSTLICDSMVASLMKSGKVSAVIVGADRVVLNGDTANKIGTYQIAVCAKYHDIPFYVACPRSTLDFALESGHMIPIEERPSQEMLYINKARIAAEDFFIGINCWNPAFDITPASLITGGIITEIGVFSPSSLKENIDKLSSIDLFK</sequence>
<comment type="similarity">
    <text evidence="6">Belongs to the eIF-2B alpha/beta/delta subunits family. MtnA subfamily.</text>
</comment>
<dbReference type="FunFam" id="3.40.50.10470:FF:000003">
    <property type="entry name" value="Methylthioribose-1-phosphate isomerase"/>
    <property type="match status" value="1"/>
</dbReference>
<organism evidence="7 8">
    <name type="scientific">Larinioides sclopetarius</name>
    <dbReference type="NCBI Taxonomy" id="280406"/>
    <lineage>
        <taxon>Eukaryota</taxon>
        <taxon>Metazoa</taxon>
        <taxon>Ecdysozoa</taxon>
        <taxon>Arthropoda</taxon>
        <taxon>Chelicerata</taxon>
        <taxon>Arachnida</taxon>
        <taxon>Araneae</taxon>
        <taxon>Araneomorphae</taxon>
        <taxon>Entelegynae</taxon>
        <taxon>Araneoidea</taxon>
        <taxon>Araneidae</taxon>
        <taxon>Larinioides</taxon>
    </lineage>
</organism>
<dbReference type="SUPFAM" id="SSF100950">
    <property type="entry name" value="NagB/RpiA/CoA transferase-like"/>
    <property type="match status" value="1"/>
</dbReference>
<keyword evidence="8" id="KW-1185">Reference proteome</keyword>
<evidence type="ECO:0000256" key="1">
    <source>
        <dbReference type="ARBA" id="ARBA00022490"/>
    </source>
</evidence>
<feature type="site" description="Transition state stabilizer" evidence="6">
    <location>
        <position position="163"/>
    </location>
</feature>
<dbReference type="Proteomes" id="UP001497382">
    <property type="component" value="Unassembled WGS sequence"/>
</dbReference>
<keyword evidence="3 6" id="KW-0486">Methionine biosynthesis</keyword>
<dbReference type="GO" id="GO:0005634">
    <property type="term" value="C:nucleus"/>
    <property type="evidence" value="ECO:0007669"/>
    <property type="project" value="UniProtKB-SubCell"/>
</dbReference>
<dbReference type="EMBL" id="CAXIEN010000182">
    <property type="protein sequence ID" value="CAL1284668.1"/>
    <property type="molecule type" value="Genomic_DNA"/>
</dbReference>
<evidence type="ECO:0000256" key="6">
    <source>
        <dbReference type="HAMAP-Rule" id="MF_03119"/>
    </source>
</evidence>
<evidence type="ECO:0000256" key="3">
    <source>
        <dbReference type="ARBA" id="ARBA00023167"/>
    </source>
</evidence>
<comment type="subcellular location">
    <subcellularLocation>
        <location evidence="6">Cytoplasm</location>
    </subcellularLocation>
    <subcellularLocation>
        <location evidence="6">Nucleus</location>
    </subcellularLocation>
</comment>
<evidence type="ECO:0000313" key="8">
    <source>
        <dbReference type="Proteomes" id="UP001497382"/>
    </source>
</evidence>
<dbReference type="InterPro" id="IPR005251">
    <property type="entry name" value="IF-M1Pi"/>
</dbReference>
<dbReference type="GO" id="GO:0019509">
    <property type="term" value="P:L-methionine salvage from methylthioadenosine"/>
    <property type="evidence" value="ECO:0007669"/>
    <property type="project" value="UniProtKB-UniRule"/>
</dbReference>
<accession>A0AAV2AL53</accession>
<proteinExistence type="inferred from homology"/>
<keyword evidence="4 6" id="KW-0413">Isomerase</keyword>
<gene>
    <name evidence="7" type="ORF">LARSCL_LOCUS13279</name>
</gene>
<reference evidence="7 8" key="1">
    <citation type="submission" date="2024-04" db="EMBL/GenBank/DDBJ databases">
        <authorList>
            <person name="Rising A."/>
            <person name="Reimegard J."/>
            <person name="Sonavane S."/>
            <person name="Akerstrom W."/>
            <person name="Nylinder S."/>
            <person name="Hedman E."/>
            <person name="Kallberg Y."/>
        </authorList>
    </citation>
    <scope>NUCLEOTIDE SEQUENCE [LARGE SCALE GENOMIC DNA]</scope>
</reference>
<dbReference type="AlphaFoldDB" id="A0AAV2AL53"/>
<dbReference type="Gene3D" id="3.40.50.10470">
    <property type="entry name" value="Translation initiation factor eif-2b, domain 2"/>
    <property type="match status" value="1"/>
</dbReference>
<keyword evidence="5 6" id="KW-0539">Nucleus</keyword>
<evidence type="ECO:0000256" key="4">
    <source>
        <dbReference type="ARBA" id="ARBA00023235"/>
    </source>
</evidence>
<comment type="caution">
    <text evidence="7">The sequence shown here is derived from an EMBL/GenBank/DDBJ whole genome shotgun (WGS) entry which is preliminary data.</text>
</comment>
<comment type="function">
    <text evidence="6">Catalyzes the interconversion of methylthioribose-1-phosphate (MTR-1-P) into methylthioribulose-1-phosphate (MTRu-1-P).</text>
</comment>
<dbReference type="InterPro" id="IPR042529">
    <property type="entry name" value="IF_2B-like_C"/>
</dbReference>
<evidence type="ECO:0000256" key="2">
    <source>
        <dbReference type="ARBA" id="ARBA00022605"/>
    </source>
</evidence>
<comment type="pathway">
    <text evidence="6">Amino-acid biosynthesis; L-methionine biosynthesis via salvage pathway; L-methionine from S-methyl-5-thio-alpha-D-ribose 1-phosphate: step 1/6.</text>
</comment>
<dbReference type="GO" id="GO:0046523">
    <property type="term" value="F:S-methyl-5-thioribose-1-phosphate isomerase activity"/>
    <property type="evidence" value="ECO:0007669"/>
    <property type="project" value="UniProtKB-UniRule"/>
</dbReference>
<dbReference type="EC" id="5.3.1.23" evidence="6"/>
<feature type="active site" description="Proton donor" evidence="6">
    <location>
        <position position="243"/>
    </location>
</feature>
<keyword evidence="2 6" id="KW-0028">Amino-acid biosynthesis</keyword>
<dbReference type="InterPro" id="IPR000649">
    <property type="entry name" value="IF-2B-related"/>
</dbReference>
<dbReference type="FunFam" id="1.20.120.420:FF:000003">
    <property type="entry name" value="Methylthioribose-1-phosphate isomerase"/>
    <property type="match status" value="1"/>
</dbReference>
<dbReference type="NCBIfam" id="NF004326">
    <property type="entry name" value="PRK05720.1"/>
    <property type="match status" value="1"/>
</dbReference>
<evidence type="ECO:0000313" key="7">
    <source>
        <dbReference type="EMBL" id="CAL1284668.1"/>
    </source>
</evidence>
<dbReference type="Pfam" id="PF01008">
    <property type="entry name" value="IF-2B"/>
    <property type="match status" value="1"/>
</dbReference>
<comment type="catalytic activity">
    <reaction evidence="6">
        <text>5-(methylsulfanyl)-alpha-D-ribose 1-phosphate = 5-(methylsulfanyl)-D-ribulose 1-phosphate</text>
        <dbReference type="Rhea" id="RHEA:19989"/>
        <dbReference type="ChEBI" id="CHEBI:58533"/>
        <dbReference type="ChEBI" id="CHEBI:58548"/>
        <dbReference type="EC" id="5.3.1.23"/>
    </reaction>
</comment>
<dbReference type="InterPro" id="IPR037171">
    <property type="entry name" value="NagB/RpiA_transferase-like"/>
</dbReference>
<dbReference type="GO" id="GO:0005737">
    <property type="term" value="C:cytoplasm"/>
    <property type="evidence" value="ECO:0007669"/>
    <property type="project" value="UniProtKB-SubCell"/>
</dbReference>
<dbReference type="PANTHER" id="PTHR43475">
    <property type="entry name" value="METHYLTHIORIBOSE-1-PHOSPHATE ISOMERASE"/>
    <property type="match status" value="1"/>
</dbReference>
<keyword evidence="1 6" id="KW-0963">Cytoplasm</keyword>
<protein>
    <recommendedName>
        <fullName evidence="6">Methylthioribose-1-phosphate isomerase</fullName>
        <shortName evidence="6">M1Pi</shortName>
        <shortName evidence="6">MTR-1-P isomerase</shortName>
        <ecNumber evidence="6">5.3.1.23</ecNumber>
    </recommendedName>
    <alternativeName>
        <fullName evidence="6">S-methyl-5-thioribose-1-phosphate isomerase</fullName>
    </alternativeName>
    <alternativeName>
        <fullName evidence="6">Translation initiation factor eIF-2B subunit alpha/beta/delta-like protein</fullName>
    </alternativeName>
</protein>
<name>A0AAV2AL53_9ARAC</name>
<dbReference type="NCBIfam" id="TIGR00524">
    <property type="entry name" value="eIF-2B_rel"/>
    <property type="match status" value="1"/>
</dbReference>
<dbReference type="NCBIfam" id="TIGR00512">
    <property type="entry name" value="salvage_mtnA"/>
    <property type="match status" value="1"/>
</dbReference>
<dbReference type="Gene3D" id="1.20.120.420">
    <property type="entry name" value="translation initiation factor eif-2b, domain 1"/>
    <property type="match status" value="1"/>
</dbReference>